<gene>
    <name evidence="1" type="ORF">DNHGIG_07910</name>
</gene>
<dbReference type="InterPro" id="IPR038765">
    <property type="entry name" value="Papain-like_cys_pep_sf"/>
</dbReference>
<evidence type="ECO:0000313" key="2">
    <source>
        <dbReference type="Proteomes" id="UP001057291"/>
    </source>
</evidence>
<accession>A0AAV4LBS2</accession>
<organism evidence="1 2">
    <name type="scientific">Collibacillus ludicampi</name>
    <dbReference type="NCBI Taxonomy" id="2771369"/>
    <lineage>
        <taxon>Bacteria</taxon>
        <taxon>Bacillati</taxon>
        <taxon>Bacillota</taxon>
        <taxon>Bacilli</taxon>
        <taxon>Bacillales</taxon>
        <taxon>Alicyclobacillaceae</taxon>
        <taxon>Collibacillus</taxon>
    </lineage>
</organism>
<sequence>MDLIAGDIVFVRGHDPVSRIIEDVTHGPYSHVAIYVWGDRVIEAQGFRTVGFQRLSHYEGRYDAYRVNMTDEQVNNGLRWLLKQQGRRYDYWDLVVLFLKCAFNLKIPWREGKRIICSRLGRDFLFHCGMDIPDENMTPEDLFEWVQRHGSKVSE</sequence>
<dbReference type="AlphaFoldDB" id="A0AAV4LBS2"/>
<protein>
    <submittedName>
        <fullName evidence="1">Uncharacterized protein</fullName>
    </submittedName>
</protein>
<dbReference type="EMBL" id="BOQE01000001">
    <property type="protein sequence ID" value="GIM45242.1"/>
    <property type="molecule type" value="Genomic_DNA"/>
</dbReference>
<evidence type="ECO:0000313" key="1">
    <source>
        <dbReference type="EMBL" id="GIM45242.1"/>
    </source>
</evidence>
<dbReference type="Proteomes" id="UP001057291">
    <property type="component" value="Unassembled WGS sequence"/>
</dbReference>
<keyword evidence="2" id="KW-1185">Reference proteome</keyword>
<name>A0AAV4LBS2_9BACL</name>
<dbReference type="SUPFAM" id="SSF54001">
    <property type="entry name" value="Cysteine proteinases"/>
    <property type="match status" value="1"/>
</dbReference>
<dbReference type="Gene3D" id="3.90.1720.10">
    <property type="entry name" value="endopeptidase domain like (from Nostoc punctiforme)"/>
    <property type="match status" value="1"/>
</dbReference>
<dbReference type="RefSeq" id="WP_282198458.1">
    <property type="nucleotide sequence ID" value="NZ_BOQE01000001.1"/>
</dbReference>
<proteinExistence type="predicted"/>
<comment type="caution">
    <text evidence="1">The sequence shown here is derived from an EMBL/GenBank/DDBJ whole genome shotgun (WGS) entry which is preliminary data.</text>
</comment>
<reference evidence="1" key="1">
    <citation type="journal article" date="2023" name="Int. J. Syst. Evol. Microbiol.">
        <title>Collibacillus ludicampi gen. nov., sp. nov., a new soil bacterium of the family Alicyclobacillaceae.</title>
        <authorList>
            <person name="Jojima T."/>
            <person name="Ioku Y."/>
            <person name="Fukuta Y."/>
            <person name="Shirasaka N."/>
            <person name="Matsumura Y."/>
            <person name="Mori M."/>
        </authorList>
    </citation>
    <scope>NUCLEOTIDE SEQUENCE</scope>
    <source>
        <strain evidence="1">TP075</strain>
    </source>
</reference>